<feature type="compositionally biased region" description="Polar residues" evidence="1">
    <location>
        <begin position="170"/>
        <end position="182"/>
    </location>
</feature>
<evidence type="ECO:0000313" key="3">
    <source>
        <dbReference type="Proteomes" id="UP000307440"/>
    </source>
</evidence>
<feature type="compositionally biased region" description="Basic and acidic residues" evidence="1">
    <location>
        <begin position="416"/>
        <end position="433"/>
    </location>
</feature>
<dbReference type="Proteomes" id="UP000307440">
    <property type="component" value="Unassembled WGS sequence"/>
</dbReference>
<organism evidence="2 3">
    <name type="scientific">Coprinopsis marcescibilis</name>
    <name type="common">Agaric fungus</name>
    <name type="synonym">Psathyrella marcescibilis</name>
    <dbReference type="NCBI Taxonomy" id="230819"/>
    <lineage>
        <taxon>Eukaryota</taxon>
        <taxon>Fungi</taxon>
        <taxon>Dikarya</taxon>
        <taxon>Basidiomycota</taxon>
        <taxon>Agaricomycotina</taxon>
        <taxon>Agaricomycetes</taxon>
        <taxon>Agaricomycetidae</taxon>
        <taxon>Agaricales</taxon>
        <taxon>Agaricineae</taxon>
        <taxon>Psathyrellaceae</taxon>
        <taxon>Coprinopsis</taxon>
    </lineage>
</organism>
<protein>
    <submittedName>
        <fullName evidence="2">Uncharacterized protein</fullName>
    </submittedName>
</protein>
<dbReference type="OrthoDB" id="2536714at2759"/>
<feature type="region of interest" description="Disordered" evidence="1">
    <location>
        <begin position="144"/>
        <end position="284"/>
    </location>
</feature>
<feature type="compositionally biased region" description="Polar residues" evidence="1">
    <location>
        <begin position="316"/>
        <end position="333"/>
    </location>
</feature>
<feature type="compositionally biased region" description="Basic and acidic residues" evidence="1">
    <location>
        <begin position="398"/>
        <end position="408"/>
    </location>
</feature>
<feature type="region of interest" description="Disordered" evidence="1">
    <location>
        <begin position="508"/>
        <end position="551"/>
    </location>
</feature>
<feature type="compositionally biased region" description="Polar residues" evidence="1">
    <location>
        <begin position="445"/>
        <end position="457"/>
    </location>
</feature>
<dbReference type="AlphaFoldDB" id="A0A5C3L741"/>
<feature type="compositionally biased region" description="Pro residues" evidence="1">
    <location>
        <begin position="54"/>
        <end position="63"/>
    </location>
</feature>
<feature type="compositionally biased region" description="Low complexity" evidence="1">
    <location>
        <begin position="231"/>
        <end position="244"/>
    </location>
</feature>
<accession>A0A5C3L741</accession>
<reference evidence="2 3" key="1">
    <citation type="journal article" date="2019" name="Nat. Ecol. Evol.">
        <title>Megaphylogeny resolves global patterns of mushroom evolution.</title>
        <authorList>
            <person name="Varga T."/>
            <person name="Krizsan K."/>
            <person name="Foldi C."/>
            <person name="Dima B."/>
            <person name="Sanchez-Garcia M."/>
            <person name="Sanchez-Ramirez S."/>
            <person name="Szollosi G.J."/>
            <person name="Szarkandi J.G."/>
            <person name="Papp V."/>
            <person name="Albert L."/>
            <person name="Andreopoulos W."/>
            <person name="Angelini C."/>
            <person name="Antonin V."/>
            <person name="Barry K.W."/>
            <person name="Bougher N.L."/>
            <person name="Buchanan P."/>
            <person name="Buyck B."/>
            <person name="Bense V."/>
            <person name="Catcheside P."/>
            <person name="Chovatia M."/>
            <person name="Cooper J."/>
            <person name="Damon W."/>
            <person name="Desjardin D."/>
            <person name="Finy P."/>
            <person name="Geml J."/>
            <person name="Haridas S."/>
            <person name="Hughes K."/>
            <person name="Justo A."/>
            <person name="Karasinski D."/>
            <person name="Kautmanova I."/>
            <person name="Kiss B."/>
            <person name="Kocsube S."/>
            <person name="Kotiranta H."/>
            <person name="LaButti K.M."/>
            <person name="Lechner B.E."/>
            <person name="Liimatainen K."/>
            <person name="Lipzen A."/>
            <person name="Lukacs Z."/>
            <person name="Mihaltcheva S."/>
            <person name="Morgado L.N."/>
            <person name="Niskanen T."/>
            <person name="Noordeloos M.E."/>
            <person name="Ohm R.A."/>
            <person name="Ortiz-Santana B."/>
            <person name="Ovrebo C."/>
            <person name="Racz N."/>
            <person name="Riley R."/>
            <person name="Savchenko A."/>
            <person name="Shiryaev A."/>
            <person name="Soop K."/>
            <person name="Spirin V."/>
            <person name="Szebenyi C."/>
            <person name="Tomsovsky M."/>
            <person name="Tulloss R.E."/>
            <person name="Uehling J."/>
            <person name="Grigoriev I.V."/>
            <person name="Vagvolgyi C."/>
            <person name="Papp T."/>
            <person name="Martin F.M."/>
            <person name="Miettinen O."/>
            <person name="Hibbett D.S."/>
            <person name="Nagy L.G."/>
        </authorList>
    </citation>
    <scope>NUCLEOTIDE SEQUENCE [LARGE SCALE GENOMIC DNA]</scope>
    <source>
        <strain evidence="2 3">CBS 121175</strain>
    </source>
</reference>
<dbReference type="STRING" id="230819.A0A5C3L741"/>
<name>A0A5C3L741_COPMA</name>
<feature type="compositionally biased region" description="Basic and acidic residues" evidence="1">
    <location>
        <begin position="249"/>
        <end position="258"/>
    </location>
</feature>
<feature type="region of interest" description="Disordered" evidence="1">
    <location>
        <begin position="1"/>
        <end position="85"/>
    </location>
</feature>
<feature type="compositionally biased region" description="Polar residues" evidence="1">
    <location>
        <begin position="343"/>
        <end position="354"/>
    </location>
</feature>
<feature type="compositionally biased region" description="Basic and acidic residues" evidence="1">
    <location>
        <begin position="367"/>
        <end position="380"/>
    </location>
</feature>
<feature type="region of interest" description="Disordered" evidence="1">
    <location>
        <begin position="298"/>
        <end position="484"/>
    </location>
</feature>
<dbReference type="EMBL" id="ML210155">
    <property type="protein sequence ID" value="TFK28505.1"/>
    <property type="molecule type" value="Genomic_DNA"/>
</dbReference>
<gene>
    <name evidence="2" type="ORF">FA15DRAFT_700955</name>
</gene>
<proteinExistence type="predicted"/>
<keyword evidence="3" id="KW-1185">Reference proteome</keyword>
<evidence type="ECO:0000256" key="1">
    <source>
        <dbReference type="SAM" id="MobiDB-lite"/>
    </source>
</evidence>
<feature type="compositionally biased region" description="Low complexity" evidence="1">
    <location>
        <begin position="31"/>
        <end position="53"/>
    </location>
</feature>
<sequence>MAENVSPANVPIKRGDTPLDSLKAYHQGYYSSSPETSPSQTTSAASASNSSSSPPGPSTPPARPRNRYGDIGRVPLHRRGTSKTYERLEDLLKEAGYKETRVFTPEMERLEAAAGNDRKGDDNRLSSMTAVVDFLTNLFPAGGRHLQQQSDSDHNYSPPHSPIAERSLCSPVTPSNMTSSVESLDDSTPRPTRQVSHSKSHISHLTAIASPRPSRAGAYLRHMTSSASIQPPRSRSTPNNPPRSVFSTRTREKGHCEDDPSIIFSGKGNGEGEEDHRGQPPLPNTWFESVTRAVRAAGSGHIGGPMQEPLQHGTRRPQQQALRTSRSSLSQVPSHRRSHRTRQGGQMLSDQTNTPCLLPPPLLTMLERGRSGRSESEVTRTKVVCRSAPGSRASSLVRGDDGRRERGRGDKRRKTRDADKDRMPSLARTHTEGDPWNNGKGISSRARTANDVKNQYLSRRGGKEAAWTDYEHDEGGQSLSSDDDEGELDLAQMLHPKRQQSIRSLRKHLEQDGVREGGTNVTRNARGKSVSGYSANSGKSDGYVKSPLSDDDDCGQDWGAGWVRRGGLGSAGDDDEEAAAYALAFGQNVTWDGANRARSGFTNWGGRGQG</sequence>
<evidence type="ECO:0000313" key="2">
    <source>
        <dbReference type="EMBL" id="TFK28505.1"/>
    </source>
</evidence>